<comment type="caution">
    <text evidence="2">The sequence shown here is derived from an EMBL/GenBank/DDBJ whole genome shotgun (WGS) entry which is preliminary data.</text>
</comment>
<dbReference type="AlphaFoldDB" id="A0AAD7ZX56"/>
<evidence type="ECO:0000313" key="3">
    <source>
        <dbReference type="Proteomes" id="UP001233999"/>
    </source>
</evidence>
<dbReference type="Proteomes" id="UP001233999">
    <property type="component" value="Unassembled WGS sequence"/>
</dbReference>
<name>A0AAD7ZX56_DIPPU</name>
<reference evidence="2" key="1">
    <citation type="journal article" date="2023" name="IScience">
        <title>Live-bearing cockroach genome reveals convergent evolutionary mechanisms linked to viviparity in insects and beyond.</title>
        <authorList>
            <person name="Fouks B."/>
            <person name="Harrison M.C."/>
            <person name="Mikhailova A.A."/>
            <person name="Marchal E."/>
            <person name="English S."/>
            <person name="Carruthers M."/>
            <person name="Jennings E.C."/>
            <person name="Chiamaka E.L."/>
            <person name="Frigard R.A."/>
            <person name="Pippel M."/>
            <person name="Attardo G.M."/>
            <person name="Benoit J.B."/>
            <person name="Bornberg-Bauer E."/>
            <person name="Tobe S.S."/>
        </authorList>
    </citation>
    <scope>NUCLEOTIDE SEQUENCE</scope>
    <source>
        <strain evidence="2">Stay&amp;Tobe</strain>
    </source>
</reference>
<accession>A0AAD7ZX56</accession>
<feature type="non-terminal residue" evidence="2">
    <location>
        <position position="1"/>
    </location>
</feature>
<feature type="transmembrane region" description="Helical" evidence="1">
    <location>
        <begin position="72"/>
        <end position="104"/>
    </location>
</feature>
<reference evidence="2" key="2">
    <citation type="submission" date="2023-05" db="EMBL/GenBank/DDBJ databases">
        <authorList>
            <person name="Fouks B."/>
        </authorList>
    </citation>
    <scope>NUCLEOTIDE SEQUENCE</scope>
    <source>
        <strain evidence="2">Stay&amp;Tobe</strain>
        <tissue evidence="2">Testes</tissue>
    </source>
</reference>
<organism evidence="2 3">
    <name type="scientific">Diploptera punctata</name>
    <name type="common">Pacific beetle cockroach</name>
    <dbReference type="NCBI Taxonomy" id="6984"/>
    <lineage>
        <taxon>Eukaryota</taxon>
        <taxon>Metazoa</taxon>
        <taxon>Ecdysozoa</taxon>
        <taxon>Arthropoda</taxon>
        <taxon>Hexapoda</taxon>
        <taxon>Insecta</taxon>
        <taxon>Pterygota</taxon>
        <taxon>Neoptera</taxon>
        <taxon>Polyneoptera</taxon>
        <taxon>Dictyoptera</taxon>
        <taxon>Blattodea</taxon>
        <taxon>Blaberoidea</taxon>
        <taxon>Blaberidae</taxon>
        <taxon>Diplopterinae</taxon>
        <taxon>Diploptera</taxon>
    </lineage>
</organism>
<evidence type="ECO:0000313" key="2">
    <source>
        <dbReference type="EMBL" id="KAJ9588414.1"/>
    </source>
</evidence>
<feature type="transmembrane region" description="Helical" evidence="1">
    <location>
        <begin position="145"/>
        <end position="165"/>
    </location>
</feature>
<proteinExistence type="predicted"/>
<keyword evidence="1" id="KW-0472">Membrane</keyword>
<gene>
    <name evidence="2" type="ORF">L9F63_018226</name>
</gene>
<keyword evidence="3" id="KW-1185">Reference proteome</keyword>
<protein>
    <submittedName>
        <fullName evidence="2">Uncharacterized protein</fullName>
    </submittedName>
</protein>
<keyword evidence="1" id="KW-1133">Transmembrane helix</keyword>
<evidence type="ECO:0000256" key="1">
    <source>
        <dbReference type="SAM" id="Phobius"/>
    </source>
</evidence>
<feature type="transmembrane region" description="Helical" evidence="1">
    <location>
        <begin position="31"/>
        <end position="51"/>
    </location>
</feature>
<dbReference type="EMBL" id="JASPKZ010005683">
    <property type="protein sequence ID" value="KAJ9588414.1"/>
    <property type="molecule type" value="Genomic_DNA"/>
</dbReference>
<feature type="non-terminal residue" evidence="2">
    <location>
        <position position="204"/>
    </location>
</feature>
<sequence>PMCFMNYVRLSIITYNFLLTGPPRGNKYGDLVLWLGVGLSVYYFFFIRYFMSCNSLRMSHGEAICQASSFKIIHSLIIIINSVHLTSILMLICSCSQLFCIFWFNNLVSFVVLFCQIVAYSSRHSLLGVSWKLNSSFQSSAWPPYSLYIIFIVTLSLDIMNYYGWMKDILNMGRFLCKHLNDCPKLTTFFQKIFIYKIHFFCLT</sequence>
<keyword evidence="1" id="KW-0812">Transmembrane</keyword>